<feature type="transmembrane region" description="Helical" evidence="1">
    <location>
        <begin position="6"/>
        <end position="26"/>
    </location>
</feature>
<gene>
    <name evidence="2" type="ORF">E0D97_01685</name>
</gene>
<evidence type="ECO:0000313" key="3">
    <source>
        <dbReference type="Proteomes" id="UP000291301"/>
    </source>
</evidence>
<dbReference type="OrthoDB" id="7860729at2"/>
<reference evidence="2 3" key="1">
    <citation type="journal article" date="2015" name="Antonie Van Leeuwenhoek">
        <title>Oricola cellulosilytica gen. nov., sp. nov., a cellulose-degrading bacterium of the family Phyllobacteriaceae isolated from surface seashore water, and emended descriptions of Mesorhizobium loti and Phyllobacterium myrsinacearum.</title>
        <authorList>
            <person name="Hameed A."/>
            <person name="Shahina M."/>
            <person name="Lai W.A."/>
            <person name="Lin S.Y."/>
            <person name="Young L.S."/>
            <person name="Liu Y.C."/>
            <person name="Hsu Y.H."/>
            <person name="Young C.C."/>
        </authorList>
    </citation>
    <scope>NUCLEOTIDE SEQUENCE [LARGE SCALE GENOMIC DNA]</scope>
    <source>
        <strain evidence="2 3">KCTC 52183</strain>
    </source>
</reference>
<comment type="caution">
    <text evidence="2">The sequence shown here is derived from an EMBL/GenBank/DDBJ whole genome shotgun (WGS) entry which is preliminary data.</text>
</comment>
<accession>A0A4R0PJG2</accession>
<keyword evidence="3" id="KW-1185">Reference proteome</keyword>
<keyword evidence="1" id="KW-1133">Transmembrane helix</keyword>
<evidence type="ECO:0000313" key="2">
    <source>
        <dbReference type="EMBL" id="TCD16724.1"/>
    </source>
</evidence>
<evidence type="ECO:0000256" key="1">
    <source>
        <dbReference type="SAM" id="Phobius"/>
    </source>
</evidence>
<dbReference type="Proteomes" id="UP000291301">
    <property type="component" value="Unassembled WGS sequence"/>
</dbReference>
<dbReference type="EMBL" id="SJST01000001">
    <property type="protein sequence ID" value="TCD16724.1"/>
    <property type="molecule type" value="Genomic_DNA"/>
</dbReference>
<protein>
    <submittedName>
        <fullName evidence="2">Pilus assembly protein</fullName>
    </submittedName>
</protein>
<organism evidence="2 3">
    <name type="scientific">Oricola cellulosilytica</name>
    <dbReference type="NCBI Taxonomy" id="1429082"/>
    <lineage>
        <taxon>Bacteria</taxon>
        <taxon>Pseudomonadati</taxon>
        <taxon>Pseudomonadota</taxon>
        <taxon>Alphaproteobacteria</taxon>
        <taxon>Hyphomicrobiales</taxon>
        <taxon>Ahrensiaceae</taxon>
        <taxon>Oricola</taxon>
    </lineage>
</organism>
<proteinExistence type="predicted"/>
<keyword evidence="1" id="KW-0472">Membrane</keyword>
<dbReference type="AlphaFoldDB" id="A0A4R0PJG2"/>
<keyword evidence="1" id="KW-0812">Transmembrane</keyword>
<sequence length="142" mass="15358">MVEAIVVVPFIFLFSVGILTFGFVMLEREQVITGLRDATRYLARCNATIGCSEEIAKNIAFYGNPAGTGALRVLDWGDDLGDISFTYPGNTCASATIPMPPDCAPTIEGYTSHQLPLTPLYGALEIGAITVTETHQQRNIGW</sequence>
<name>A0A4R0PJG2_9HYPH</name>